<name>A0A7G2CB63_9TRYP</name>
<dbReference type="VEuPathDB" id="TriTrypDB:ADEAN_000361500"/>
<evidence type="ECO:0000313" key="2">
    <source>
        <dbReference type="Proteomes" id="UP000515908"/>
    </source>
</evidence>
<sequence>MSDFKSLSKLATNTFRNDLHSLSTWNPKENKVQRAVRDAFYLVIDMPKFFMYTHTNYGAMRRYIRQARIHKGKVNPEDFKDVDTNVLRESMIKYSQWKGPLQKVDFRFFTGCMR</sequence>
<keyword evidence="2" id="KW-1185">Reference proteome</keyword>
<dbReference type="EMBL" id="LR877150">
    <property type="protein sequence ID" value="CAD2216154.1"/>
    <property type="molecule type" value="Genomic_DNA"/>
</dbReference>
<reference evidence="1 2" key="1">
    <citation type="submission" date="2020-08" db="EMBL/GenBank/DDBJ databases">
        <authorList>
            <person name="Newling K."/>
            <person name="Davey J."/>
            <person name="Forrester S."/>
        </authorList>
    </citation>
    <scope>NUCLEOTIDE SEQUENCE [LARGE SCALE GENOMIC DNA]</scope>
    <source>
        <strain evidence="2">Crithidia deanei Carvalho (ATCC PRA-265)</strain>
    </source>
</reference>
<dbReference type="AlphaFoldDB" id="A0A7G2CB63"/>
<dbReference type="Proteomes" id="UP000515908">
    <property type="component" value="Chromosome 06"/>
</dbReference>
<protein>
    <submittedName>
        <fullName evidence="1">Uncharacterized protein</fullName>
    </submittedName>
</protein>
<organism evidence="1 2">
    <name type="scientific">Angomonas deanei</name>
    <dbReference type="NCBI Taxonomy" id="59799"/>
    <lineage>
        <taxon>Eukaryota</taxon>
        <taxon>Discoba</taxon>
        <taxon>Euglenozoa</taxon>
        <taxon>Kinetoplastea</taxon>
        <taxon>Metakinetoplastina</taxon>
        <taxon>Trypanosomatida</taxon>
        <taxon>Trypanosomatidae</taxon>
        <taxon>Strigomonadinae</taxon>
        <taxon>Angomonas</taxon>
    </lineage>
</organism>
<accession>A0A7G2CB63</accession>
<evidence type="ECO:0000313" key="1">
    <source>
        <dbReference type="EMBL" id="CAD2216154.1"/>
    </source>
</evidence>
<gene>
    <name evidence="1" type="ORF">ADEAN_000361500</name>
</gene>
<proteinExistence type="predicted"/>
<dbReference type="OrthoDB" id="238279at2759"/>